<gene>
    <name evidence="1" type="ORF">OUZ56_012732</name>
</gene>
<dbReference type="EMBL" id="JAOYFB010000002">
    <property type="protein sequence ID" value="KAK4007574.1"/>
    <property type="molecule type" value="Genomic_DNA"/>
</dbReference>
<accession>A0ABQ9Z3V9</accession>
<keyword evidence="2" id="KW-1185">Reference proteome</keyword>
<evidence type="ECO:0000313" key="1">
    <source>
        <dbReference type="EMBL" id="KAK4007574.1"/>
    </source>
</evidence>
<dbReference type="Proteomes" id="UP001234178">
    <property type="component" value="Unassembled WGS sequence"/>
</dbReference>
<proteinExistence type="predicted"/>
<protein>
    <submittedName>
        <fullName evidence="1">Uncharacterized protein</fullName>
    </submittedName>
</protein>
<name>A0ABQ9Z3V9_9CRUS</name>
<organism evidence="1 2">
    <name type="scientific">Daphnia magna</name>
    <dbReference type="NCBI Taxonomy" id="35525"/>
    <lineage>
        <taxon>Eukaryota</taxon>
        <taxon>Metazoa</taxon>
        <taxon>Ecdysozoa</taxon>
        <taxon>Arthropoda</taxon>
        <taxon>Crustacea</taxon>
        <taxon>Branchiopoda</taxon>
        <taxon>Diplostraca</taxon>
        <taxon>Cladocera</taxon>
        <taxon>Anomopoda</taxon>
        <taxon>Daphniidae</taxon>
        <taxon>Daphnia</taxon>
    </lineage>
</organism>
<reference evidence="1 2" key="1">
    <citation type="journal article" date="2023" name="Nucleic Acids Res.">
        <title>The hologenome of Daphnia magna reveals possible DNA methylation and microbiome-mediated evolution of the host genome.</title>
        <authorList>
            <person name="Chaturvedi A."/>
            <person name="Li X."/>
            <person name="Dhandapani V."/>
            <person name="Marshall H."/>
            <person name="Kissane S."/>
            <person name="Cuenca-Cambronero M."/>
            <person name="Asole G."/>
            <person name="Calvet F."/>
            <person name="Ruiz-Romero M."/>
            <person name="Marangio P."/>
            <person name="Guigo R."/>
            <person name="Rago D."/>
            <person name="Mirbahai L."/>
            <person name="Eastwood N."/>
            <person name="Colbourne J.K."/>
            <person name="Zhou J."/>
            <person name="Mallon E."/>
            <person name="Orsini L."/>
        </authorList>
    </citation>
    <scope>NUCLEOTIDE SEQUENCE [LARGE SCALE GENOMIC DNA]</scope>
    <source>
        <strain evidence="1">LRV0_1</strain>
    </source>
</reference>
<comment type="caution">
    <text evidence="1">The sequence shown here is derived from an EMBL/GenBank/DDBJ whole genome shotgun (WGS) entry which is preliminary data.</text>
</comment>
<evidence type="ECO:0000313" key="2">
    <source>
        <dbReference type="Proteomes" id="UP001234178"/>
    </source>
</evidence>
<sequence>MKKYSLGSYKAPWPPSGFKDKGAICFPNVKAHQTKYKLMVSQCIHAEYKSINLWYHSVFTLNTRRVDGVMDT</sequence>